<feature type="transmembrane region" description="Helical" evidence="7">
    <location>
        <begin position="77"/>
        <end position="101"/>
    </location>
</feature>
<name>X0VKN0_9ZZZZ</name>
<evidence type="ECO:0000259" key="8">
    <source>
        <dbReference type="Pfam" id="PF02687"/>
    </source>
</evidence>
<evidence type="ECO:0000256" key="4">
    <source>
        <dbReference type="ARBA" id="ARBA00022989"/>
    </source>
</evidence>
<evidence type="ECO:0000256" key="6">
    <source>
        <dbReference type="ARBA" id="ARBA00038076"/>
    </source>
</evidence>
<dbReference type="PANTHER" id="PTHR30572:SF4">
    <property type="entry name" value="ABC TRANSPORTER PERMEASE YTRF"/>
    <property type="match status" value="1"/>
</dbReference>
<comment type="similarity">
    <text evidence="6">Belongs to the ABC-4 integral membrane protein family.</text>
</comment>
<comment type="caution">
    <text evidence="9">The sequence shown here is derived from an EMBL/GenBank/DDBJ whole genome shotgun (WGS) entry which is preliminary data.</text>
</comment>
<protein>
    <recommendedName>
        <fullName evidence="8">ABC3 transporter permease C-terminal domain-containing protein</fullName>
    </recommendedName>
</protein>
<dbReference type="GO" id="GO:0005886">
    <property type="term" value="C:plasma membrane"/>
    <property type="evidence" value="ECO:0007669"/>
    <property type="project" value="UniProtKB-SubCell"/>
</dbReference>
<keyword evidence="5 7" id="KW-0472">Membrane</keyword>
<organism evidence="9">
    <name type="scientific">marine sediment metagenome</name>
    <dbReference type="NCBI Taxonomy" id="412755"/>
    <lineage>
        <taxon>unclassified sequences</taxon>
        <taxon>metagenomes</taxon>
        <taxon>ecological metagenomes</taxon>
    </lineage>
</organism>
<sequence length="157" mass="17014">REKTAESLPDTVVISYRSIAEARASTRYMLKKFGRVILGVLFLSAGIMVAVIMLANARERREEVGIFLAMGMSPAKVAAVFLTKLLLASLLAAILAFAVGSGIATRFGTHLFKSPIKMSWMILWYAVPVSLAFAALFGALPVLFAARLDPVKVLQEP</sequence>
<feature type="transmembrane region" description="Helical" evidence="7">
    <location>
        <begin position="36"/>
        <end position="57"/>
    </location>
</feature>
<keyword evidence="4 7" id="KW-1133">Transmembrane helix</keyword>
<evidence type="ECO:0000256" key="5">
    <source>
        <dbReference type="ARBA" id="ARBA00023136"/>
    </source>
</evidence>
<keyword evidence="3 7" id="KW-0812">Transmembrane</keyword>
<feature type="transmembrane region" description="Helical" evidence="7">
    <location>
        <begin position="122"/>
        <end position="144"/>
    </location>
</feature>
<dbReference type="PANTHER" id="PTHR30572">
    <property type="entry name" value="MEMBRANE COMPONENT OF TRANSPORTER-RELATED"/>
    <property type="match status" value="1"/>
</dbReference>
<gene>
    <name evidence="9" type="ORF">S01H1_54637</name>
</gene>
<evidence type="ECO:0000256" key="2">
    <source>
        <dbReference type="ARBA" id="ARBA00022475"/>
    </source>
</evidence>
<feature type="non-terminal residue" evidence="9">
    <location>
        <position position="1"/>
    </location>
</feature>
<reference evidence="9" key="1">
    <citation type="journal article" date="2014" name="Front. Microbiol.">
        <title>High frequency of phylogenetically diverse reductive dehalogenase-homologous genes in deep subseafloor sedimentary metagenomes.</title>
        <authorList>
            <person name="Kawai M."/>
            <person name="Futagami T."/>
            <person name="Toyoda A."/>
            <person name="Takaki Y."/>
            <person name="Nishi S."/>
            <person name="Hori S."/>
            <person name="Arai W."/>
            <person name="Tsubouchi T."/>
            <person name="Morono Y."/>
            <person name="Uchiyama I."/>
            <person name="Ito T."/>
            <person name="Fujiyama A."/>
            <person name="Inagaki F."/>
            <person name="Takami H."/>
        </authorList>
    </citation>
    <scope>NUCLEOTIDE SEQUENCE</scope>
    <source>
        <strain evidence="9">Expedition CK06-06</strain>
    </source>
</reference>
<comment type="subcellular location">
    <subcellularLocation>
        <location evidence="1">Cell membrane</location>
        <topology evidence="1">Multi-pass membrane protein</topology>
    </subcellularLocation>
</comment>
<evidence type="ECO:0000256" key="1">
    <source>
        <dbReference type="ARBA" id="ARBA00004651"/>
    </source>
</evidence>
<dbReference type="AlphaFoldDB" id="X0VKN0"/>
<keyword evidence="2" id="KW-1003">Cell membrane</keyword>
<dbReference type="InterPro" id="IPR003838">
    <property type="entry name" value="ABC3_permease_C"/>
</dbReference>
<dbReference type="Pfam" id="PF02687">
    <property type="entry name" value="FtsX"/>
    <property type="match status" value="1"/>
</dbReference>
<dbReference type="EMBL" id="BARS01035463">
    <property type="protein sequence ID" value="GAG18825.1"/>
    <property type="molecule type" value="Genomic_DNA"/>
</dbReference>
<proteinExistence type="inferred from homology"/>
<evidence type="ECO:0000256" key="7">
    <source>
        <dbReference type="SAM" id="Phobius"/>
    </source>
</evidence>
<evidence type="ECO:0000256" key="3">
    <source>
        <dbReference type="ARBA" id="ARBA00022692"/>
    </source>
</evidence>
<dbReference type="GO" id="GO:0022857">
    <property type="term" value="F:transmembrane transporter activity"/>
    <property type="evidence" value="ECO:0007669"/>
    <property type="project" value="TreeGrafter"/>
</dbReference>
<dbReference type="InterPro" id="IPR050250">
    <property type="entry name" value="Macrolide_Exporter_MacB"/>
</dbReference>
<accession>X0VKN0</accession>
<evidence type="ECO:0000313" key="9">
    <source>
        <dbReference type="EMBL" id="GAG18825.1"/>
    </source>
</evidence>
<feature type="domain" description="ABC3 transporter permease C-terminal" evidence="8">
    <location>
        <begin position="36"/>
        <end position="150"/>
    </location>
</feature>